<name>A0A848B6K9_9FIRM</name>
<accession>A0A848B6K9</accession>
<dbReference type="AlphaFoldDB" id="A0A848B6K9"/>
<dbReference type="Proteomes" id="UP000543804">
    <property type="component" value="Unassembled WGS sequence"/>
</dbReference>
<keyword evidence="2" id="KW-1185">Reference proteome</keyword>
<organism evidence="1 2">
    <name type="scientific">Selenomonas bovis</name>
    <dbReference type="NCBI Taxonomy" id="416586"/>
    <lineage>
        <taxon>Bacteria</taxon>
        <taxon>Bacillati</taxon>
        <taxon>Bacillota</taxon>
        <taxon>Negativicutes</taxon>
        <taxon>Selenomonadales</taxon>
        <taxon>Selenomonadaceae</taxon>
        <taxon>Selenomonas</taxon>
    </lineage>
</organism>
<sequence>MTKQELLEAAKKAAAAPSCYPGLKTLIEAWEKALGTPDEHAAAEKMLAGLEECVTDIDGLIAFADSPEGVEVLGGEAAAANTLAAAKDAKAKGTKYCICPACTNGAILLEHRHDLGC</sequence>
<proteinExistence type="predicted"/>
<comment type="caution">
    <text evidence="1">The sequence shown here is derived from an EMBL/GenBank/DDBJ whole genome shotgun (WGS) entry which is preliminary data.</text>
</comment>
<dbReference type="RefSeq" id="WP_170078000.1">
    <property type="nucleotide sequence ID" value="NZ_JABAFA010000057.1"/>
</dbReference>
<dbReference type="EMBL" id="JABAFA010000057">
    <property type="protein sequence ID" value="NMD99790.1"/>
    <property type="molecule type" value="Genomic_DNA"/>
</dbReference>
<evidence type="ECO:0000313" key="1">
    <source>
        <dbReference type="EMBL" id="NMD99790.1"/>
    </source>
</evidence>
<protein>
    <submittedName>
        <fullName evidence="1">Heat-shock protein Hsp90</fullName>
    </submittedName>
</protein>
<reference evidence="1 2" key="1">
    <citation type="submission" date="2020-04" db="EMBL/GenBank/DDBJ databases">
        <authorList>
            <person name="Hitch T.C.A."/>
            <person name="Wylensek D."/>
            <person name="Clavel T."/>
        </authorList>
    </citation>
    <scope>NUCLEOTIDE SEQUENCE [LARGE SCALE GENOMIC DNA]</scope>
    <source>
        <strain evidence="1 2">PG-130-P53-12</strain>
    </source>
</reference>
<evidence type="ECO:0000313" key="2">
    <source>
        <dbReference type="Proteomes" id="UP000543804"/>
    </source>
</evidence>
<gene>
    <name evidence="1" type="ORF">HF878_10050</name>
</gene>